<proteinExistence type="predicted"/>
<reference evidence="1" key="1">
    <citation type="submission" date="2018-05" db="EMBL/GenBank/DDBJ databases">
        <authorList>
            <person name="Lanie J.A."/>
            <person name="Ng W.-L."/>
            <person name="Kazmierczak K.M."/>
            <person name="Andrzejewski T.M."/>
            <person name="Davidsen T.M."/>
            <person name="Wayne K.J."/>
            <person name="Tettelin H."/>
            <person name="Glass J.I."/>
            <person name="Rusch D."/>
            <person name="Podicherti R."/>
            <person name="Tsui H.-C.T."/>
            <person name="Winkler M.E."/>
        </authorList>
    </citation>
    <scope>NUCLEOTIDE SEQUENCE</scope>
</reference>
<feature type="non-terminal residue" evidence="1">
    <location>
        <position position="49"/>
    </location>
</feature>
<dbReference type="AlphaFoldDB" id="A0A383BRJ3"/>
<protein>
    <submittedName>
        <fullName evidence="1">Uncharacterized protein</fullName>
    </submittedName>
</protein>
<organism evidence="1">
    <name type="scientific">marine metagenome</name>
    <dbReference type="NCBI Taxonomy" id="408172"/>
    <lineage>
        <taxon>unclassified sequences</taxon>
        <taxon>metagenomes</taxon>
        <taxon>ecological metagenomes</taxon>
    </lineage>
</organism>
<dbReference type="EMBL" id="UINC01202243">
    <property type="protein sequence ID" value="SVE21945.1"/>
    <property type="molecule type" value="Genomic_DNA"/>
</dbReference>
<accession>A0A383BRJ3</accession>
<sequence length="49" mass="5720">MSELYKLSAKTIVTLIKNKEIQPFEVMEALIGLSDKLDHKLRVWETFDP</sequence>
<gene>
    <name evidence="1" type="ORF">METZ01_LOCUS474799</name>
</gene>
<name>A0A383BRJ3_9ZZZZ</name>
<evidence type="ECO:0000313" key="1">
    <source>
        <dbReference type="EMBL" id="SVE21945.1"/>
    </source>
</evidence>